<evidence type="ECO:0000313" key="1">
    <source>
        <dbReference type="EMBL" id="QDU54836.1"/>
    </source>
</evidence>
<accession>A0A518AJG4</accession>
<dbReference type="EMBL" id="CP036278">
    <property type="protein sequence ID" value="QDU54836.1"/>
    <property type="molecule type" value="Genomic_DNA"/>
</dbReference>
<dbReference type="AlphaFoldDB" id="A0A518AJG4"/>
<sequence>MRGSVDHLFRHFSLWLVTCAADRRFALSVAIEKKLHRTIDLASMPVEIARELRADTVCDMMHGILDFVRRYRGPSGKEPELAEGEVKLRMLATYHSPPCGE</sequence>
<protein>
    <submittedName>
        <fullName evidence="1">Uncharacterized protein</fullName>
    </submittedName>
</protein>
<organism evidence="1 2">
    <name type="scientific">Aeoliella mucimassa</name>
    <dbReference type="NCBI Taxonomy" id="2527972"/>
    <lineage>
        <taxon>Bacteria</taxon>
        <taxon>Pseudomonadati</taxon>
        <taxon>Planctomycetota</taxon>
        <taxon>Planctomycetia</taxon>
        <taxon>Pirellulales</taxon>
        <taxon>Lacipirellulaceae</taxon>
        <taxon>Aeoliella</taxon>
    </lineage>
</organism>
<reference evidence="1 2" key="1">
    <citation type="submission" date="2019-02" db="EMBL/GenBank/DDBJ databases">
        <title>Deep-cultivation of Planctomycetes and their phenomic and genomic characterization uncovers novel biology.</title>
        <authorList>
            <person name="Wiegand S."/>
            <person name="Jogler M."/>
            <person name="Boedeker C."/>
            <person name="Pinto D."/>
            <person name="Vollmers J."/>
            <person name="Rivas-Marin E."/>
            <person name="Kohn T."/>
            <person name="Peeters S.H."/>
            <person name="Heuer A."/>
            <person name="Rast P."/>
            <person name="Oberbeckmann S."/>
            <person name="Bunk B."/>
            <person name="Jeske O."/>
            <person name="Meyerdierks A."/>
            <person name="Storesund J.E."/>
            <person name="Kallscheuer N."/>
            <person name="Luecker S."/>
            <person name="Lage O.M."/>
            <person name="Pohl T."/>
            <person name="Merkel B.J."/>
            <person name="Hornburger P."/>
            <person name="Mueller R.-W."/>
            <person name="Bruemmer F."/>
            <person name="Labrenz M."/>
            <person name="Spormann A.M."/>
            <person name="Op den Camp H."/>
            <person name="Overmann J."/>
            <person name="Amann R."/>
            <person name="Jetten M.S.M."/>
            <person name="Mascher T."/>
            <person name="Medema M.H."/>
            <person name="Devos D.P."/>
            <person name="Kaster A.-K."/>
            <person name="Ovreas L."/>
            <person name="Rohde M."/>
            <person name="Galperin M.Y."/>
            <person name="Jogler C."/>
        </authorList>
    </citation>
    <scope>NUCLEOTIDE SEQUENCE [LARGE SCALE GENOMIC DNA]</scope>
    <source>
        <strain evidence="1 2">Pan181</strain>
    </source>
</reference>
<gene>
    <name evidence="1" type="ORF">Pan181_10190</name>
</gene>
<evidence type="ECO:0000313" key="2">
    <source>
        <dbReference type="Proteomes" id="UP000315750"/>
    </source>
</evidence>
<dbReference type="RefSeq" id="WP_145245764.1">
    <property type="nucleotide sequence ID" value="NZ_CP036278.1"/>
</dbReference>
<name>A0A518AJG4_9BACT</name>
<keyword evidence="2" id="KW-1185">Reference proteome</keyword>
<dbReference type="KEGG" id="amuc:Pan181_10190"/>
<proteinExistence type="predicted"/>
<dbReference type="OrthoDB" id="9875463at2"/>
<dbReference type="Proteomes" id="UP000315750">
    <property type="component" value="Chromosome"/>
</dbReference>